<feature type="transmembrane region" description="Helical" evidence="7">
    <location>
        <begin position="290"/>
        <end position="306"/>
    </location>
</feature>
<feature type="transmembrane region" description="Helical" evidence="7">
    <location>
        <begin position="265"/>
        <end position="284"/>
    </location>
</feature>
<evidence type="ECO:0000256" key="2">
    <source>
        <dbReference type="ARBA" id="ARBA00022475"/>
    </source>
</evidence>
<reference evidence="9 10" key="1">
    <citation type="submission" date="2019-05" db="EMBL/GenBank/DDBJ databases">
        <title>Draft genome sequence of Nonomuraea turkmeniaca DSM 43926.</title>
        <authorList>
            <person name="Saricaoglu S."/>
            <person name="Isik K."/>
        </authorList>
    </citation>
    <scope>NUCLEOTIDE SEQUENCE [LARGE SCALE GENOMIC DNA]</scope>
    <source>
        <strain evidence="9 10">DSM 43926</strain>
    </source>
</reference>
<dbReference type="InterPro" id="IPR050189">
    <property type="entry name" value="MFS_Efflux_Transporters"/>
</dbReference>
<dbReference type="SUPFAM" id="SSF103473">
    <property type="entry name" value="MFS general substrate transporter"/>
    <property type="match status" value="1"/>
</dbReference>
<name>A0A5S4FH64_9ACTN</name>
<dbReference type="CDD" id="cd17324">
    <property type="entry name" value="MFS_NepI_like"/>
    <property type="match status" value="1"/>
</dbReference>
<dbReference type="GO" id="GO:0022857">
    <property type="term" value="F:transmembrane transporter activity"/>
    <property type="evidence" value="ECO:0007669"/>
    <property type="project" value="InterPro"/>
</dbReference>
<evidence type="ECO:0000259" key="8">
    <source>
        <dbReference type="PROSITE" id="PS50850"/>
    </source>
</evidence>
<feature type="transmembrane region" description="Helical" evidence="7">
    <location>
        <begin position="70"/>
        <end position="93"/>
    </location>
</feature>
<feature type="region of interest" description="Disordered" evidence="6">
    <location>
        <begin position="381"/>
        <end position="403"/>
    </location>
</feature>
<dbReference type="EMBL" id="VCKY01000301">
    <property type="protein sequence ID" value="TMR08332.1"/>
    <property type="molecule type" value="Genomic_DNA"/>
</dbReference>
<dbReference type="PROSITE" id="PS50850">
    <property type="entry name" value="MFS"/>
    <property type="match status" value="1"/>
</dbReference>
<feature type="domain" description="Major facilitator superfamily (MFS) profile" evidence="8">
    <location>
        <begin position="4"/>
        <end position="375"/>
    </location>
</feature>
<evidence type="ECO:0000256" key="6">
    <source>
        <dbReference type="SAM" id="MobiDB-lite"/>
    </source>
</evidence>
<dbReference type="PANTHER" id="PTHR43124:SF10">
    <property type="entry name" value="PURINE EFFLUX PUMP PBUE"/>
    <property type="match status" value="1"/>
</dbReference>
<feature type="transmembrane region" description="Helical" evidence="7">
    <location>
        <begin position="232"/>
        <end position="253"/>
    </location>
</feature>
<dbReference type="AlphaFoldDB" id="A0A5S4FH64"/>
<protein>
    <submittedName>
        <fullName evidence="9">MFS transporter</fullName>
    </submittedName>
</protein>
<organism evidence="9 10">
    <name type="scientific">Nonomuraea turkmeniaca</name>
    <dbReference type="NCBI Taxonomy" id="103838"/>
    <lineage>
        <taxon>Bacteria</taxon>
        <taxon>Bacillati</taxon>
        <taxon>Actinomycetota</taxon>
        <taxon>Actinomycetes</taxon>
        <taxon>Streptosporangiales</taxon>
        <taxon>Streptosporangiaceae</taxon>
        <taxon>Nonomuraea</taxon>
    </lineage>
</organism>
<comment type="caution">
    <text evidence="9">The sequence shown here is derived from an EMBL/GenBank/DDBJ whole genome shotgun (WGS) entry which is preliminary data.</text>
</comment>
<evidence type="ECO:0000313" key="9">
    <source>
        <dbReference type="EMBL" id="TMR08332.1"/>
    </source>
</evidence>
<gene>
    <name evidence="9" type="ORF">ETD86_48260</name>
</gene>
<accession>A0A5S4FH64</accession>
<feature type="transmembrane region" description="Helical" evidence="7">
    <location>
        <begin position="157"/>
        <end position="177"/>
    </location>
</feature>
<feature type="transmembrane region" description="Helical" evidence="7">
    <location>
        <begin position="318"/>
        <end position="342"/>
    </location>
</feature>
<feature type="compositionally biased region" description="Low complexity" evidence="6">
    <location>
        <begin position="381"/>
        <end position="392"/>
    </location>
</feature>
<keyword evidence="4 7" id="KW-1133">Transmembrane helix</keyword>
<evidence type="ECO:0000256" key="3">
    <source>
        <dbReference type="ARBA" id="ARBA00022692"/>
    </source>
</evidence>
<dbReference type="InterPro" id="IPR036259">
    <property type="entry name" value="MFS_trans_sf"/>
</dbReference>
<evidence type="ECO:0000256" key="1">
    <source>
        <dbReference type="ARBA" id="ARBA00004651"/>
    </source>
</evidence>
<feature type="transmembrane region" description="Helical" evidence="7">
    <location>
        <begin position="127"/>
        <end position="151"/>
    </location>
</feature>
<keyword evidence="10" id="KW-1185">Reference proteome</keyword>
<keyword evidence="2" id="KW-1003">Cell membrane</keyword>
<comment type="subcellular location">
    <subcellularLocation>
        <location evidence="1">Cell membrane</location>
        <topology evidence="1">Multi-pass membrane protein</topology>
    </subcellularLocation>
</comment>
<feature type="transmembrane region" description="Helical" evidence="7">
    <location>
        <begin position="99"/>
        <end position="120"/>
    </location>
</feature>
<keyword evidence="5 7" id="KW-0472">Membrane</keyword>
<dbReference type="OrthoDB" id="3697899at2"/>
<dbReference type="Pfam" id="PF07690">
    <property type="entry name" value="MFS_1"/>
    <property type="match status" value="1"/>
</dbReference>
<evidence type="ECO:0000256" key="7">
    <source>
        <dbReference type="SAM" id="Phobius"/>
    </source>
</evidence>
<dbReference type="Gene3D" id="1.20.1250.20">
    <property type="entry name" value="MFS general substrate transporter like domains"/>
    <property type="match status" value="2"/>
</dbReference>
<evidence type="ECO:0000256" key="4">
    <source>
        <dbReference type="ARBA" id="ARBA00022989"/>
    </source>
</evidence>
<evidence type="ECO:0000313" key="10">
    <source>
        <dbReference type="Proteomes" id="UP000309128"/>
    </source>
</evidence>
<dbReference type="InterPro" id="IPR011701">
    <property type="entry name" value="MFS"/>
</dbReference>
<proteinExistence type="predicted"/>
<feature type="transmembrane region" description="Helical" evidence="7">
    <location>
        <begin position="354"/>
        <end position="372"/>
    </location>
</feature>
<feature type="transmembrane region" description="Helical" evidence="7">
    <location>
        <begin position="39"/>
        <end position="58"/>
    </location>
</feature>
<dbReference type="InterPro" id="IPR020846">
    <property type="entry name" value="MFS_dom"/>
</dbReference>
<keyword evidence="3 7" id="KW-0812">Transmembrane</keyword>
<dbReference type="PANTHER" id="PTHR43124">
    <property type="entry name" value="PURINE EFFLUX PUMP PBUE"/>
    <property type="match status" value="1"/>
</dbReference>
<evidence type="ECO:0000256" key="5">
    <source>
        <dbReference type="ARBA" id="ARBA00023136"/>
    </source>
</evidence>
<sequence>MFVRLLPLALATFAVGTDNFVIAGLLPAMAEDLGVTVPAAGQLVTVFALTFAVSAPVLGAATSGMNRRTALLLALAVFVAGNAATALGTSYGMVMAARIVTAAGAGIITSAASSTAVAVVPPERRGGALAFVMGGLSASTALGLPLGTLIGGVDWRLTLWAVAGAGIVAAVGIAVGLPKVSLPAAGFRARLAPMKQPWVLGVLVVTMTVFAGSYLLYPYVGVAAEGLTGGSATALTVLLLAWGLGTLTGTVIAGPLTDRHRPERVLAASLLAAALVLAVSPVMLAGLTSAVVWAALWGLCVGIPVIPQQHRLVAHAPAASPILLGLNSAAVYIGIALGGGLGGLAQTWITPARLGLPAAAITALAFALTLATTRRPVTGATSASASASASASPPDLAHRTETT</sequence>
<dbReference type="GO" id="GO:0005886">
    <property type="term" value="C:plasma membrane"/>
    <property type="evidence" value="ECO:0007669"/>
    <property type="project" value="UniProtKB-SubCell"/>
</dbReference>
<feature type="transmembrane region" description="Helical" evidence="7">
    <location>
        <begin position="198"/>
        <end position="220"/>
    </location>
</feature>
<dbReference type="Proteomes" id="UP000309128">
    <property type="component" value="Unassembled WGS sequence"/>
</dbReference>